<dbReference type="InterPro" id="IPR038718">
    <property type="entry name" value="SNF2-like_sf"/>
</dbReference>
<evidence type="ECO:0000256" key="12">
    <source>
        <dbReference type="ARBA" id="ARBA00023125"/>
    </source>
</evidence>
<keyword evidence="15" id="KW-0131">Cell cycle</keyword>
<evidence type="ECO:0000256" key="13">
    <source>
        <dbReference type="ARBA" id="ARBA00023204"/>
    </source>
</evidence>
<dbReference type="InterPro" id="IPR014001">
    <property type="entry name" value="Helicase_ATP-bd"/>
</dbReference>
<keyword evidence="8" id="KW-0498">Mitosis</keyword>
<dbReference type="SUPFAM" id="SSF52540">
    <property type="entry name" value="P-loop containing nucleoside triphosphate hydrolases"/>
    <property type="match status" value="2"/>
</dbReference>
<evidence type="ECO:0000256" key="3">
    <source>
        <dbReference type="ARBA" id="ARBA00015341"/>
    </source>
</evidence>
<keyword evidence="13" id="KW-0234">DNA repair</keyword>
<evidence type="ECO:0000256" key="18">
    <source>
        <dbReference type="SAM" id="MobiDB-lite"/>
    </source>
</evidence>
<dbReference type="PANTHER" id="PTHR45629:SF7">
    <property type="entry name" value="DNA EXCISION REPAIR PROTEIN ERCC-6-RELATED"/>
    <property type="match status" value="1"/>
</dbReference>
<evidence type="ECO:0000256" key="11">
    <source>
        <dbReference type="ARBA" id="ARBA00022840"/>
    </source>
</evidence>
<sequence length="788" mass="89233">MRKSLAPSQCSPANGAFKSPFLNAPKRPRECRERNSKLKDTGGGGPSPPKLSASEYEMMITKILTRPFKIPIENYIPEHTTRCLGMKRPPARRSLHDPYACNALVLFTPQELSEHDKLKADQGKAQVHVVVDPLLGNILRPHQREGVRFMYECVTGKRGDFQGCIMADEMGLGKTLQCITLLWTLLRQSPDCKPEINKAVIVCPSSLVKNWYKEFGKWLGCRVNCLSIDGGSKEQTTKQLEQFMANQSARQGTPVLIISYETFRLYAGILNNSEVGAVLCDEGHRLKNCENLTYQALMGLKTKRRVLLSGTPIQNDLTEYYSLLHFVNPGMLGSSNEFRRQFENPILRGQDANSTESEREKATERLQELSALVNRCMIRRTSSLLTKYLPIKFEMVVCVKMTDVQTELYKSFLQSDSIRRSVLEKSEVKASLTALSNITALKKLCNHPDLVYEKIKERAEGFEEAYKILPANYSAKEVRPEFGGKLMVLDCMLASIKMNTNDKIVLVSNYTQTLDLFEKLCRKRGYGYVRLDGTMTIKKRGKVVDEFNKPDSKEFIFMLSSKAGGCGLNLIGANRLVMFDPDWNPANDEQAMARVWRDGQKKPCFIYRLLATGSIEEKIFQRQTHKKALSNTVVDNDEDGQRHFTQDDLKDLFRLDEATISDTHSIFKCKRCVNAIQVKLPPEDSDCTSDLAHWYHCANNKGIPDDILSKSWDITKCVSFVFHHRSNSAVVEQQIAEQKRLDAAKGGRKKKEEEEDEGDVVEASDEDKENDDDDGSEPDDGKDEDFVL</sequence>
<dbReference type="Pfam" id="PF00176">
    <property type="entry name" value="SNF2-rel_dom"/>
    <property type="match status" value="1"/>
</dbReference>
<dbReference type="FunFam" id="3.40.50.300:FF:000332">
    <property type="entry name" value="DNA repair and recombination protein RAD54-like"/>
    <property type="match status" value="1"/>
</dbReference>
<evidence type="ECO:0000256" key="14">
    <source>
        <dbReference type="ARBA" id="ARBA00023254"/>
    </source>
</evidence>
<evidence type="ECO:0000256" key="6">
    <source>
        <dbReference type="ARBA" id="ARBA00022741"/>
    </source>
</evidence>
<evidence type="ECO:0000259" key="19">
    <source>
        <dbReference type="PROSITE" id="PS51192"/>
    </source>
</evidence>
<accession>A0A8D8C5T0</accession>
<evidence type="ECO:0000256" key="9">
    <source>
        <dbReference type="ARBA" id="ARBA00022801"/>
    </source>
</evidence>
<evidence type="ECO:0000256" key="7">
    <source>
        <dbReference type="ARBA" id="ARBA00022763"/>
    </source>
</evidence>
<dbReference type="PROSITE" id="PS51194">
    <property type="entry name" value="HELICASE_CTER"/>
    <property type="match status" value="1"/>
</dbReference>
<dbReference type="PROSITE" id="PS51192">
    <property type="entry name" value="HELICASE_ATP_BIND_1"/>
    <property type="match status" value="1"/>
</dbReference>
<dbReference type="FunFam" id="3.40.50.10810:FF:000010">
    <property type="entry name" value="DNA repair and recombination protein RAD54-like"/>
    <property type="match status" value="1"/>
</dbReference>
<dbReference type="SMART" id="SM00490">
    <property type="entry name" value="HELICc"/>
    <property type="match status" value="1"/>
</dbReference>
<dbReference type="GO" id="GO:0015616">
    <property type="term" value="F:DNA translocase activity"/>
    <property type="evidence" value="ECO:0007669"/>
    <property type="project" value="TreeGrafter"/>
</dbReference>
<dbReference type="Gene3D" id="3.40.50.300">
    <property type="entry name" value="P-loop containing nucleotide triphosphate hydrolases"/>
    <property type="match status" value="1"/>
</dbReference>
<evidence type="ECO:0000256" key="8">
    <source>
        <dbReference type="ARBA" id="ARBA00022776"/>
    </source>
</evidence>
<dbReference type="GO" id="GO:0005634">
    <property type="term" value="C:nucleus"/>
    <property type="evidence" value="ECO:0007669"/>
    <property type="project" value="TreeGrafter"/>
</dbReference>
<evidence type="ECO:0000256" key="15">
    <source>
        <dbReference type="ARBA" id="ARBA00023306"/>
    </source>
</evidence>
<protein>
    <recommendedName>
        <fullName evidence="3">DNA repair and recombination protein RAD54-like</fullName>
    </recommendedName>
    <alternativeName>
        <fullName evidence="17">Protein okra</fullName>
    </alternativeName>
</protein>
<dbReference type="GO" id="GO:0003677">
    <property type="term" value="F:DNA binding"/>
    <property type="evidence" value="ECO:0007669"/>
    <property type="project" value="UniProtKB-KW"/>
</dbReference>
<keyword evidence="4" id="KW-0597">Phosphoprotein</keyword>
<evidence type="ECO:0000256" key="1">
    <source>
        <dbReference type="ARBA" id="ARBA00007025"/>
    </source>
</evidence>
<evidence type="ECO:0000256" key="10">
    <source>
        <dbReference type="ARBA" id="ARBA00022806"/>
    </source>
</evidence>
<evidence type="ECO:0000256" key="5">
    <source>
        <dbReference type="ARBA" id="ARBA00022618"/>
    </source>
</evidence>
<comment type="function">
    <text evidence="16">Involved in mitotic DNA repair and meiotic recombination. Functions in the recombinational DNA repair pathway. Essential for interhomolog gene conversion (GC), but may have a less important role in intersister GC than spn-A/Rad51. In the presence of DNA, spn-A/Rad51 enhances the ATPase activity of okr/Rad54.</text>
</comment>
<dbReference type="InterPro" id="IPR050496">
    <property type="entry name" value="SNF2_RAD54_helicase_repair"/>
</dbReference>
<evidence type="ECO:0000259" key="20">
    <source>
        <dbReference type="PROSITE" id="PS51194"/>
    </source>
</evidence>
<dbReference type="GO" id="GO:0045003">
    <property type="term" value="P:double-strand break repair via synthesis-dependent strand annealing"/>
    <property type="evidence" value="ECO:0007669"/>
    <property type="project" value="TreeGrafter"/>
</dbReference>
<feature type="compositionally biased region" description="Acidic residues" evidence="18">
    <location>
        <begin position="753"/>
        <end position="788"/>
    </location>
</feature>
<evidence type="ECO:0000256" key="2">
    <source>
        <dbReference type="ARBA" id="ARBA00011467"/>
    </source>
</evidence>
<reference evidence="21" key="1">
    <citation type="submission" date="2021-05" db="EMBL/GenBank/DDBJ databases">
        <authorList>
            <person name="Alioto T."/>
            <person name="Alioto T."/>
            <person name="Gomez Garrido J."/>
        </authorList>
    </citation>
    <scope>NUCLEOTIDE SEQUENCE</scope>
</reference>
<keyword evidence="11" id="KW-0067">ATP-binding</keyword>
<dbReference type="GO" id="GO:0016787">
    <property type="term" value="F:hydrolase activity"/>
    <property type="evidence" value="ECO:0007669"/>
    <property type="project" value="UniProtKB-KW"/>
</dbReference>
<dbReference type="GO" id="GO:0004386">
    <property type="term" value="F:helicase activity"/>
    <property type="evidence" value="ECO:0007669"/>
    <property type="project" value="UniProtKB-KW"/>
</dbReference>
<dbReference type="GO" id="GO:0007131">
    <property type="term" value="P:reciprocal meiotic recombination"/>
    <property type="evidence" value="ECO:0007669"/>
    <property type="project" value="TreeGrafter"/>
</dbReference>
<dbReference type="Gene3D" id="3.40.50.10810">
    <property type="entry name" value="Tandem AAA-ATPase domain"/>
    <property type="match status" value="1"/>
</dbReference>
<proteinExistence type="inferred from homology"/>
<dbReference type="InterPro" id="IPR027417">
    <property type="entry name" value="P-loop_NTPase"/>
</dbReference>
<dbReference type="CDD" id="cd18793">
    <property type="entry name" value="SF2_C_SNF"/>
    <property type="match status" value="1"/>
</dbReference>
<feature type="domain" description="Helicase ATP-binding" evidence="19">
    <location>
        <begin position="155"/>
        <end position="330"/>
    </location>
</feature>
<dbReference type="Gene3D" id="1.20.120.850">
    <property type="entry name" value="SWI2/SNF2 ATPases, N-terminal domain"/>
    <property type="match status" value="1"/>
</dbReference>
<dbReference type="AlphaFoldDB" id="A0A8D8C5T0"/>
<keyword evidence="12" id="KW-0238">DNA-binding</keyword>
<comment type="subunit">
    <text evidence="2">Interacts (via N-terminus) with spn-A/Rad51.</text>
</comment>
<feature type="compositionally biased region" description="Polar residues" evidence="18">
    <location>
        <begin position="1"/>
        <end position="12"/>
    </location>
</feature>
<evidence type="ECO:0000313" key="21">
    <source>
        <dbReference type="EMBL" id="CAG6486843.1"/>
    </source>
</evidence>
<feature type="compositionally biased region" description="Basic and acidic residues" evidence="18">
    <location>
        <begin position="27"/>
        <end position="40"/>
    </location>
</feature>
<feature type="region of interest" description="Disordered" evidence="18">
    <location>
        <begin position="739"/>
        <end position="788"/>
    </location>
</feature>
<evidence type="ECO:0000256" key="4">
    <source>
        <dbReference type="ARBA" id="ARBA00022553"/>
    </source>
</evidence>
<dbReference type="InterPro" id="IPR000330">
    <property type="entry name" value="SNF2_N"/>
</dbReference>
<dbReference type="GO" id="GO:0051301">
    <property type="term" value="P:cell division"/>
    <property type="evidence" value="ECO:0007669"/>
    <property type="project" value="UniProtKB-KW"/>
</dbReference>
<keyword evidence="5" id="KW-0132">Cell division</keyword>
<evidence type="ECO:0000256" key="16">
    <source>
        <dbReference type="ARBA" id="ARBA00024776"/>
    </source>
</evidence>
<evidence type="ECO:0000256" key="17">
    <source>
        <dbReference type="ARBA" id="ARBA00029956"/>
    </source>
</evidence>
<dbReference type="CDD" id="cd18067">
    <property type="entry name" value="DEXHc_RAD54A"/>
    <property type="match status" value="1"/>
</dbReference>
<name>A0A8D8C5T0_CULPI</name>
<feature type="region of interest" description="Disordered" evidence="18">
    <location>
        <begin position="1"/>
        <end position="52"/>
    </location>
</feature>
<dbReference type="EMBL" id="HBUE01105322">
    <property type="protein sequence ID" value="CAG6486843.1"/>
    <property type="molecule type" value="Transcribed_RNA"/>
</dbReference>
<dbReference type="InterPro" id="IPR001650">
    <property type="entry name" value="Helicase_C-like"/>
</dbReference>
<keyword evidence="6" id="KW-0547">Nucleotide-binding</keyword>
<dbReference type="PANTHER" id="PTHR45629">
    <property type="entry name" value="SNF2/RAD54 FAMILY MEMBER"/>
    <property type="match status" value="1"/>
</dbReference>
<dbReference type="SMART" id="SM00487">
    <property type="entry name" value="DEXDc"/>
    <property type="match status" value="1"/>
</dbReference>
<keyword evidence="7" id="KW-0227">DNA damage</keyword>
<dbReference type="GO" id="GO:0005524">
    <property type="term" value="F:ATP binding"/>
    <property type="evidence" value="ECO:0007669"/>
    <property type="project" value="UniProtKB-KW"/>
</dbReference>
<feature type="domain" description="Helicase C-terminal" evidence="20">
    <location>
        <begin position="488"/>
        <end position="645"/>
    </location>
</feature>
<organism evidence="21">
    <name type="scientific">Culex pipiens</name>
    <name type="common">House mosquito</name>
    <dbReference type="NCBI Taxonomy" id="7175"/>
    <lineage>
        <taxon>Eukaryota</taxon>
        <taxon>Metazoa</taxon>
        <taxon>Ecdysozoa</taxon>
        <taxon>Arthropoda</taxon>
        <taxon>Hexapoda</taxon>
        <taxon>Insecta</taxon>
        <taxon>Pterygota</taxon>
        <taxon>Neoptera</taxon>
        <taxon>Endopterygota</taxon>
        <taxon>Diptera</taxon>
        <taxon>Nematocera</taxon>
        <taxon>Culicoidea</taxon>
        <taxon>Culicidae</taxon>
        <taxon>Culicinae</taxon>
        <taxon>Culicini</taxon>
        <taxon>Culex</taxon>
        <taxon>Culex</taxon>
    </lineage>
</organism>
<keyword evidence="10" id="KW-0347">Helicase</keyword>
<comment type="similarity">
    <text evidence="1">Belongs to the SNF2/RAD54 helicase family.</text>
</comment>
<keyword evidence="14" id="KW-0469">Meiosis</keyword>
<dbReference type="InterPro" id="IPR049730">
    <property type="entry name" value="SNF2/RAD54-like_C"/>
</dbReference>
<dbReference type="Pfam" id="PF00271">
    <property type="entry name" value="Helicase_C"/>
    <property type="match status" value="1"/>
</dbReference>
<keyword evidence="9" id="KW-0378">Hydrolase</keyword>